<dbReference type="EMBL" id="CAJVPZ010018422">
    <property type="protein sequence ID" value="CAG8687814.1"/>
    <property type="molecule type" value="Genomic_DNA"/>
</dbReference>
<gene>
    <name evidence="1" type="ORF">RFULGI_LOCUS9860</name>
</gene>
<feature type="non-terminal residue" evidence="1">
    <location>
        <position position="1"/>
    </location>
</feature>
<name>A0A9N9EP33_9GLOM</name>
<dbReference type="AlphaFoldDB" id="A0A9N9EP33"/>
<evidence type="ECO:0000313" key="1">
    <source>
        <dbReference type="EMBL" id="CAG8687814.1"/>
    </source>
</evidence>
<protein>
    <submittedName>
        <fullName evidence="1">6414_t:CDS:1</fullName>
    </submittedName>
</protein>
<sequence>IYYNSWTDLNFDQINQKPIPDVLPIEENLPTEQEVLQFIFILSDNTEDIDDSQDPWEIIKEIVIASGQALGYDLDNELSDK</sequence>
<proteinExistence type="predicted"/>
<organism evidence="1 2">
    <name type="scientific">Racocetra fulgida</name>
    <dbReference type="NCBI Taxonomy" id="60492"/>
    <lineage>
        <taxon>Eukaryota</taxon>
        <taxon>Fungi</taxon>
        <taxon>Fungi incertae sedis</taxon>
        <taxon>Mucoromycota</taxon>
        <taxon>Glomeromycotina</taxon>
        <taxon>Glomeromycetes</taxon>
        <taxon>Diversisporales</taxon>
        <taxon>Gigasporaceae</taxon>
        <taxon>Racocetra</taxon>
    </lineage>
</organism>
<keyword evidence="2" id="KW-1185">Reference proteome</keyword>
<comment type="caution">
    <text evidence="1">The sequence shown here is derived from an EMBL/GenBank/DDBJ whole genome shotgun (WGS) entry which is preliminary data.</text>
</comment>
<dbReference type="Proteomes" id="UP000789396">
    <property type="component" value="Unassembled WGS sequence"/>
</dbReference>
<reference evidence="1" key="1">
    <citation type="submission" date="2021-06" db="EMBL/GenBank/DDBJ databases">
        <authorList>
            <person name="Kallberg Y."/>
            <person name="Tangrot J."/>
            <person name="Rosling A."/>
        </authorList>
    </citation>
    <scope>NUCLEOTIDE SEQUENCE</scope>
    <source>
        <strain evidence="1">IN212</strain>
    </source>
</reference>
<evidence type="ECO:0000313" key="2">
    <source>
        <dbReference type="Proteomes" id="UP000789396"/>
    </source>
</evidence>
<accession>A0A9N9EP33</accession>